<organism evidence="5 6">
    <name type="scientific">Halobaculum gomorrense</name>
    <dbReference type="NCBI Taxonomy" id="43928"/>
    <lineage>
        <taxon>Archaea</taxon>
        <taxon>Methanobacteriati</taxon>
        <taxon>Methanobacteriota</taxon>
        <taxon>Stenosarchaea group</taxon>
        <taxon>Halobacteria</taxon>
        <taxon>Halobacteriales</taxon>
        <taxon>Haloferacaceae</taxon>
        <taxon>Halobaculum</taxon>
    </lineage>
</organism>
<keyword evidence="1" id="KW-0808">Transferase</keyword>
<keyword evidence="2" id="KW-0012">Acyltransferase</keyword>
<dbReference type="InterPro" id="IPR016181">
    <property type="entry name" value="Acyl_CoA_acyltransferase"/>
</dbReference>
<dbReference type="InterPro" id="IPR000182">
    <property type="entry name" value="GNAT_dom"/>
</dbReference>
<evidence type="ECO:0000313" key="5">
    <source>
        <dbReference type="EMBL" id="SHH44146.1"/>
    </source>
</evidence>
<dbReference type="EMBL" id="FQWV01000007">
    <property type="protein sequence ID" value="SHH44146.1"/>
    <property type="molecule type" value="Genomic_DNA"/>
</dbReference>
<dbReference type="PANTHER" id="PTHR43877">
    <property type="entry name" value="AMINOALKYLPHOSPHONATE N-ACETYLTRANSFERASE-RELATED-RELATED"/>
    <property type="match status" value="1"/>
</dbReference>
<evidence type="ECO:0000256" key="2">
    <source>
        <dbReference type="ARBA" id="ARBA00023315"/>
    </source>
</evidence>
<proteinExistence type="predicted"/>
<evidence type="ECO:0000256" key="1">
    <source>
        <dbReference type="ARBA" id="ARBA00022679"/>
    </source>
</evidence>
<keyword evidence="6" id="KW-1185">Reference proteome</keyword>
<evidence type="ECO:0000313" key="6">
    <source>
        <dbReference type="Proteomes" id="UP000184357"/>
    </source>
</evidence>
<dbReference type="CDD" id="cd04301">
    <property type="entry name" value="NAT_SF"/>
    <property type="match status" value="1"/>
</dbReference>
<dbReference type="Gene3D" id="3.40.630.30">
    <property type="match status" value="1"/>
</dbReference>
<sequence length="198" mass="21591">MHVRPADGDDLSSLIRLAREHGGGETSPGTIRDRYDAHSDLFVVADDDGDPVGEAHGRPRRPEEDPTGEAPDAVVLDRIAVVPERRGAGIGRRLLAAFEDRAAERAPRVEVAVAGDVEGFYAACDYEPWAVLVQGAGPDPGEARRRVDAGDRVLGGRRVDGEPWIYVEPSAFDGETTERLVDRLDARSANTLYRKRVR</sequence>
<dbReference type="Pfam" id="PF00583">
    <property type="entry name" value="Acetyltransf_1"/>
    <property type="match status" value="1"/>
</dbReference>
<dbReference type="PANTHER" id="PTHR43877:SF2">
    <property type="entry name" value="AMINOALKYLPHOSPHONATE N-ACETYLTRANSFERASE-RELATED"/>
    <property type="match status" value="1"/>
</dbReference>
<dbReference type="GO" id="GO:0016747">
    <property type="term" value="F:acyltransferase activity, transferring groups other than amino-acyl groups"/>
    <property type="evidence" value="ECO:0007669"/>
    <property type="project" value="InterPro"/>
</dbReference>
<dbReference type="SUPFAM" id="SSF55729">
    <property type="entry name" value="Acyl-CoA N-acyltransferases (Nat)"/>
    <property type="match status" value="1"/>
</dbReference>
<dbReference type="InterPro" id="IPR050832">
    <property type="entry name" value="Bact_Acetyltransf"/>
</dbReference>
<dbReference type="PROSITE" id="PS51186">
    <property type="entry name" value="GNAT"/>
    <property type="match status" value="1"/>
</dbReference>
<feature type="region of interest" description="Disordered" evidence="3">
    <location>
        <begin position="1"/>
        <end position="71"/>
    </location>
</feature>
<dbReference type="Proteomes" id="UP000184357">
    <property type="component" value="Unassembled WGS sequence"/>
</dbReference>
<name>A0A1M5T089_9EURY</name>
<feature type="compositionally biased region" description="Basic and acidic residues" evidence="3">
    <location>
        <begin position="53"/>
        <end position="64"/>
    </location>
</feature>
<dbReference type="STRING" id="43928.SAMN05443636_2591"/>
<reference evidence="5 6" key="1">
    <citation type="submission" date="2016-11" db="EMBL/GenBank/DDBJ databases">
        <authorList>
            <person name="Jaros S."/>
            <person name="Januszkiewicz K."/>
            <person name="Wedrychowicz H."/>
        </authorList>
    </citation>
    <scope>NUCLEOTIDE SEQUENCE [LARGE SCALE GENOMIC DNA]</scope>
    <source>
        <strain evidence="5 6">DSM 9297</strain>
    </source>
</reference>
<evidence type="ECO:0000259" key="4">
    <source>
        <dbReference type="PROSITE" id="PS51186"/>
    </source>
</evidence>
<protein>
    <submittedName>
        <fullName evidence="5">N-acetylglutamate synthase, GNAT family</fullName>
    </submittedName>
</protein>
<evidence type="ECO:0000256" key="3">
    <source>
        <dbReference type="SAM" id="MobiDB-lite"/>
    </source>
</evidence>
<dbReference type="RefSeq" id="WP_073310233.1">
    <property type="nucleotide sequence ID" value="NZ_FQWV01000007.1"/>
</dbReference>
<accession>A0A1M5T089</accession>
<dbReference type="AlphaFoldDB" id="A0A1M5T089"/>
<feature type="domain" description="N-acetyltransferase" evidence="4">
    <location>
        <begin position="1"/>
        <end position="160"/>
    </location>
</feature>
<gene>
    <name evidence="5" type="ORF">SAMN05443636_2591</name>
</gene>